<dbReference type="OrthoDB" id="4524805at2759"/>
<dbReference type="Proteomes" id="UP000503462">
    <property type="component" value="Chromosome 3"/>
</dbReference>
<gene>
    <name evidence="4" type="ORF">AMS68_004833</name>
</gene>
<sequence>MARGKQVYLSYAALVLLSYTTPAAADSLWSVNIDNGPAPPPELGPPFSAHALRDPSYLPYQILGIVGSYFIVVLFLGTLLLSCGQQARKRALLLAENPKTMEMHKPAKSYLKRVSGQHQQQRSRDSFGMKKSAVVSVNSFNSTISPGSESIVSFNQGIIEADKQKRANEMEKLYAAVMEQEEKRATGENMYSPAGSSPERANRSVKAIYPPAAAFVQHNRTTSIPPRDSQSPVSMKRMSGNSLASKKSRRSLKNVKISSPMQISAPIHINDNDDGARTPLAPRTYIDPGIPPEPPAAKTVDRYESSAWPTTGGERISAPEDYWEYLQGAEADRAAAAPTAYSQRQNKTRQNHALPLRVETSQPAAVSSTTPSNPLPFRQLHWNSPNSPMYPYQGQGPFSAGPTKTTFVEVRRDQFGAAPLTGMATPYSAYMPFSPVTPVAAHLTTAADRKQREREQRGLHGAITEEDQVKDDAELWDEGF</sequence>
<evidence type="ECO:0000256" key="1">
    <source>
        <dbReference type="SAM" id="MobiDB-lite"/>
    </source>
</evidence>
<evidence type="ECO:0000256" key="3">
    <source>
        <dbReference type="SAM" id="SignalP"/>
    </source>
</evidence>
<dbReference type="AlphaFoldDB" id="A0A6H0XXA8"/>
<feature type="transmembrane region" description="Helical" evidence="2">
    <location>
        <begin position="60"/>
        <end position="81"/>
    </location>
</feature>
<feature type="signal peptide" evidence="3">
    <location>
        <begin position="1"/>
        <end position="25"/>
    </location>
</feature>
<evidence type="ECO:0000256" key="2">
    <source>
        <dbReference type="SAM" id="Phobius"/>
    </source>
</evidence>
<reference evidence="4 5" key="1">
    <citation type="journal article" date="2016" name="Sci. Rep.">
        <title>Peltaster fructicola genome reveals evolution from an invasive phytopathogen to an ectophytic parasite.</title>
        <authorList>
            <person name="Xu C."/>
            <person name="Chen H."/>
            <person name="Gleason M.L."/>
            <person name="Xu J.R."/>
            <person name="Liu H."/>
            <person name="Zhang R."/>
            <person name="Sun G."/>
        </authorList>
    </citation>
    <scope>NUCLEOTIDE SEQUENCE [LARGE SCALE GENOMIC DNA]</scope>
    <source>
        <strain evidence="4 5">LNHT1506</strain>
    </source>
</reference>
<evidence type="ECO:0000313" key="4">
    <source>
        <dbReference type="EMBL" id="QIW99315.1"/>
    </source>
</evidence>
<name>A0A6H0XXA8_9PEZI</name>
<accession>A0A6H0XXA8</accession>
<feature type="compositionally biased region" description="Basic and acidic residues" evidence="1">
    <location>
        <begin position="447"/>
        <end position="458"/>
    </location>
</feature>
<keyword evidence="5" id="KW-1185">Reference proteome</keyword>
<feature type="compositionally biased region" description="Polar residues" evidence="1">
    <location>
        <begin position="218"/>
        <end position="233"/>
    </location>
</feature>
<proteinExistence type="predicted"/>
<feature type="chain" id="PRO_5026098339" evidence="3">
    <location>
        <begin position="26"/>
        <end position="480"/>
    </location>
</feature>
<evidence type="ECO:0000313" key="5">
    <source>
        <dbReference type="Proteomes" id="UP000503462"/>
    </source>
</evidence>
<feature type="region of interest" description="Disordered" evidence="1">
    <location>
        <begin position="213"/>
        <end position="299"/>
    </location>
</feature>
<feature type="region of interest" description="Disordered" evidence="1">
    <location>
        <begin position="444"/>
        <end position="480"/>
    </location>
</feature>
<dbReference type="EMBL" id="CP051141">
    <property type="protein sequence ID" value="QIW99315.1"/>
    <property type="molecule type" value="Genomic_DNA"/>
</dbReference>
<organism evidence="4 5">
    <name type="scientific">Peltaster fructicola</name>
    <dbReference type="NCBI Taxonomy" id="286661"/>
    <lineage>
        <taxon>Eukaryota</taxon>
        <taxon>Fungi</taxon>
        <taxon>Dikarya</taxon>
        <taxon>Ascomycota</taxon>
        <taxon>Pezizomycotina</taxon>
        <taxon>Dothideomycetes</taxon>
        <taxon>Dothideomycetes incertae sedis</taxon>
        <taxon>Peltaster</taxon>
    </lineage>
</organism>
<feature type="compositionally biased region" description="Acidic residues" evidence="1">
    <location>
        <begin position="464"/>
        <end position="480"/>
    </location>
</feature>
<keyword evidence="3" id="KW-0732">Signal</keyword>
<keyword evidence="2" id="KW-1133">Transmembrane helix</keyword>
<keyword evidence="2" id="KW-0472">Membrane</keyword>
<protein>
    <submittedName>
        <fullName evidence="4">Uncharacterized protein</fullName>
    </submittedName>
</protein>
<keyword evidence="2" id="KW-0812">Transmembrane</keyword>